<feature type="compositionally biased region" description="Basic and acidic residues" evidence="1">
    <location>
        <begin position="263"/>
        <end position="281"/>
    </location>
</feature>
<sequence>MGQASRTALGSDPSMAALWSVLEIWIYEHFPTLASERTRDAAYPYAASWIGAVRVGASLAASRRAWRVLPADRVVWRPFANAVVPTSAACAHFLSGRRVLLPGVYRHMWYLGERVSLQHHPGDRLVPKDPLESMLALDEDLSRLYAEARGDAVCRSWREFVHKKGSYDEFLRRLAPPVRFVLPEEEVDPEDIPHADRILRYENSDGEEVVETIPLTSPPHRKSYDAVPEHYAPAPRVRVRRWMLLLDSWKRQCAKLTRKLAGRNREERRRDHGGSFDREPQVETSLRQEGPSLELGQGSCASPHQRHSDAERGASPFAHVDPTRHSFGGAGSSRPFVPPPGCYFGGSGPQPWGADSWAYWSEMDRMR</sequence>
<accession>A0ABM3R523</accession>
<reference evidence="2" key="1">
    <citation type="journal article" date="2021" name="Nat. Commun.">
        <title>Genomic analyses provide insights into spinach domestication and the genetic basis of agronomic traits.</title>
        <authorList>
            <person name="Cai X."/>
            <person name="Sun X."/>
            <person name="Xu C."/>
            <person name="Sun H."/>
            <person name="Wang X."/>
            <person name="Ge C."/>
            <person name="Zhang Z."/>
            <person name="Wang Q."/>
            <person name="Fei Z."/>
            <person name="Jiao C."/>
            <person name="Wang Q."/>
        </authorList>
    </citation>
    <scope>NUCLEOTIDE SEQUENCE [LARGE SCALE GENOMIC DNA]</scope>
    <source>
        <strain evidence="2">cv. Varoflay</strain>
    </source>
</reference>
<evidence type="ECO:0000313" key="3">
    <source>
        <dbReference type="RefSeq" id="XP_056690712.1"/>
    </source>
</evidence>
<dbReference type="Proteomes" id="UP000813463">
    <property type="component" value="Chromosome 1"/>
</dbReference>
<feature type="region of interest" description="Disordered" evidence="1">
    <location>
        <begin position="260"/>
        <end position="331"/>
    </location>
</feature>
<proteinExistence type="predicted"/>
<evidence type="ECO:0008006" key="4">
    <source>
        <dbReference type="Google" id="ProtNLM"/>
    </source>
</evidence>
<organism evidence="2 3">
    <name type="scientific">Spinacia oleracea</name>
    <name type="common">Spinach</name>
    <dbReference type="NCBI Taxonomy" id="3562"/>
    <lineage>
        <taxon>Eukaryota</taxon>
        <taxon>Viridiplantae</taxon>
        <taxon>Streptophyta</taxon>
        <taxon>Embryophyta</taxon>
        <taxon>Tracheophyta</taxon>
        <taxon>Spermatophyta</taxon>
        <taxon>Magnoliopsida</taxon>
        <taxon>eudicotyledons</taxon>
        <taxon>Gunneridae</taxon>
        <taxon>Pentapetalae</taxon>
        <taxon>Caryophyllales</taxon>
        <taxon>Chenopodiaceae</taxon>
        <taxon>Chenopodioideae</taxon>
        <taxon>Anserineae</taxon>
        <taxon>Spinacia</taxon>
    </lineage>
</organism>
<name>A0ABM3R523_SPIOL</name>
<reference evidence="3" key="2">
    <citation type="submission" date="2025-08" db="UniProtKB">
        <authorList>
            <consortium name="RefSeq"/>
        </authorList>
    </citation>
    <scope>IDENTIFICATION</scope>
    <source>
        <tissue evidence="3">Leaf</tissue>
    </source>
</reference>
<evidence type="ECO:0000256" key="1">
    <source>
        <dbReference type="SAM" id="MobiDB-lite"/>
    </source>
</evidence>
<evidence type="ECO:0000313" key="2">
    <source>
        <dbReference type="Proteomes" id="UP000813463"/>
    </source>
</evidence>
<keyword evidence="2" id="KW-1185">Reference proteome</keyword>
<dbReference type="RefSeq" id="XP_056690712.1">
    <property type="nucleotide sequence ID" value="XM_056834734.1"/>
</dbReference>
<gene>
    <name evidence="3" type="primary">LOC130465959</name>
</gene>
<protein>
    <recommendedName>
        <fullName evidence="4">Aminotransferase-like plant mobile domain-containing protein</fullName>
    </recommendedName>
</protein>
<dbReference type="GeneID" id="130465959"/>